<dbReference type="Pfam" id="PF07635">
    <property type="entry name" value="PSCyt1"/>
    <property type="match status" value="1"/>
</dbReference>
<organism evidence="4">
    <name type="scientific">marine metagenome</name>
    <dbReference type="NCBI Taxonomy" id="408172"/>
    <lineage>
        <taxon>unclassified sequences</taxon>
        <taxon>metagenomes</taxon>
        <taxon>ecological metagenomes</taxon>
    </lineage>
</organism>
<feature type="non-terminal residue" evidence="4">
    <location>
        <position position="459"/>
    </location>
</feature>
<proteinExistence type="predicted"/>
<evidence type="ECO:0000259" key="1">
    <source>
        <dbReference type="Pfam" id="PF07626"/>
    </source>
</evidence>
<dbReference type="InterPro" id="IPR013036">
    <property type="entry name" value="DUF1587"/>
</dbReference>
<accession>A0A381VJC4</accession>
<dbReference type="InterPro" id="IPR011429">
    <property type="entry name" value="Cyt_c_Planctomycete-type"/>
</dbReference>
<dbReference type="EMBL" id="UINC01008966">
    <property type="protein sequence ID" value="SVA40294.1"/>
    <property type="molecule type" value="Genomic_DNA"/>
</dbReference>
<evidence type="ECO:0000313" key="4">
    <source>
        <dbReference type="EMBL" id="SVA40294.1"/>
    </source>
</evidence>
<protein>
    <recommendedName>
        <fullName evidence="5">DUF1587 domain-containing protein</fullName>
    </recommendedName>
</protein>
<name>A0A381VJC4_9ZZZZ</name>
<evidence type="ECO:0000259" key="3">
    <source>
        <dbReference type="Pfam" id="PF07637"/>
    </source>
</evidence>
<feature type="domain" description="Cytochrome C Planctomycete-type" evidence="2">
    <location>
        <begin position="53"/>
        <end position="100"/>
    </location>
</feature>
<sequence>MTAAPRRPPPSRLPLAGLITVGLSVSTGLSAQTPEQWDTTFTEQVRPFLDTYCASCHNDDLQTADLSFDGFTDAPDASAALDVWNRVTERLRASEMPPRGRPRPPEPAVAQVLAWADQLTGRLPTNPQDNPGRVTARRLNRVEYNNTVRSLLGVHGRPADEFPSDDSGYGFDNNGDVLSLSPLLMEKYISAARRISRDAVFGPPLPDAPFQIAHYMARRSHDADGSLDNADTLPYSMRGALYGSHLFPWTADYELRFRLANYRQRPPRPEGEPRRQPDAQLPPDQFMEAMRQAAPPVPVVATLDGQVFNEVIVEGVNAFGYERGEVVTRVSVEAGEHDFRVSYPHVADLVDPRENMLPDGRRVLYIDYLDIVGPFEPTQAPPASYDHIFICRHQPGNHDQHCAGEIVTNLARRAYRRPVSADEVDRLTQLVASAEQAGDSFEEGIRVAVQAVLLSPHFL</sequence>
<dbReference type="Pfam" id="PF07626">
    <property type="entry name" value="PSD3"/>
    <property type="match status" value="1"/>
</dbReference>
<dbReference type="AlphaFoldDB" id="A0A381VJC4"/>
<evidence type="ECO:0008006" key="5">
    <source>
        <dbReference type="Google" id="ProtNLM"/>
    </source>
</evidence>
<reference evidence="4" key="1">
    <citation type="submission" date="2018-05" db="EMBL/GenBank/DDBJ databases">
        <authorList>
            <person name="Lanie J.A."/>
            <person name="Ng W.-L."/>
            <person name="Kazmierczak K.M."/>
            <person name="Andrzejewski T.M."/>
            <person name="Davidsen T.M."/>
            <person name="Wayne K.J."/>
            <person name="Tettelin H."/>
            <person name="Glass J.I."/>
            <person name="Rusch D."/>
            <person name="Podicherti R."/>
            <person name="Tsui H.-C.T."/>
            <person name="Winkler M.E."/>
        </authorList>
    </citation>
    <scope>NUCLEOTIDE SEQUENCE</scope>
</reference>
<dbReference type="Pfam" id="PF07637">
    <property type="entry name" value="PSD5"/>
    <property type="match status" value="1"/>
</dbReference>
<feature type="domain" description="DUF1595" evidence="3">
    <location>
        <begin position="402"/>
        <end position="459"/>
    </location>
</feature>
<dbReference type="InterPro" id="IPR013043">
    <property type="entry name" value="DUF1595"/>
</dbReference>
<gene>
    <name evidence="4" type="ORF">METZ01_LOCUS93148</name>
</gene>
<evidence type="ECO:0000259" key="2">
    <source>
        <dbReference type="Pfam" id="PF07635"/>
    </source>
</evidence>
<feature type="domain" description="DUF1587" evidence="1">
    <location>
        <begin position="137"/>
        <end position="200"/>
    </location>
</feature>